<organism evidence="2 3">
    <name type="scientific">Meloidogyne incognita</name>
    <name type="common">Southern root-knot nematode worm</name>
    <name type="synonym">Oxyuris incognita</name>
    <dbReference type="NCBI Taxonomy" id="6306"/>
    <lineage>
        <taxon>Eukaryota</taxon>
        <taxon>Metazoa</taxon>
        <taxon>Ecdysozoa</taxon>
        <taxon>Nematoda</taxon>
        <taxon>Chromadorea</taxon>
        <taxon>Rhabditida</taxon>
        <taxon>Tylenchina</taxon>
        <taxon>Tylenchomorpha</taxon>
        <taxon>Tylenchoidea</taxon>
        <taxon>Meloidogynidae</taxon>
        <taxon>Meloidogyninae</taxon>
        <taxon>Meloidogyne</taxon>
        <taxon>Meloidogyne incognita group</taxon>
    </lineage>
</organism>
<proteinExistence type="predicted"/>
<keyword evidence="2" id="KW-1185">Reference proteome</keyword>
<sequence>MESLYYVTLWQDFFQADFDDVGSEVGGDVKPGQKTSHVGGDNSITSSPNSVAVGRIEGK</sequence>
<evidence type="ECO:0000313" key="3">
    <source>
        <dbReference type="WBParaSite" id="Minc3s01123g20936"/>
    </source>
</evidence>
<protein>
    <submittedName>
        <fullName evidence="3">Candidate secreted effector</fullName>
    </submittedName>
</protein>
<dbReference type="WBParaSite" id="Minc3s01123g20936">
    <property type="protein sequence ID" value="Minc3s01123g20936"/>
    <property type="gene ID" value="Minc3s01123g20936"/>
</dbReference>
<reference evidence="3" key="1">
    <citation type="submission" date="2022-11" db="UniProtKB">
        <authorList>
            <consortium name="WormBaseParasite"/>
        </authorList>
    </citation>
    <scope>IDENTIFICATION</scope>
</reference>
<dbReference type="Proteomes" id="UP000887563">
    <property type="component" value="Unplaced"/>
</dbReference>
<accession>A0A914M0L0</accession>
<name>A0A914M0L0_MELIC</name>
<dbReference type="AlphaFoldDB" id="A0A914M0L0"/>
<evidence type="ECO:0000313" key="2">
    <source>
        <dbReference type="Proteomes" id="UP000887563"/>
    </source>
</evidence>
<evidence type="ECO:0000256" key="1">
    <source>
        <dbReference type="SAM" id="MobiDB-lite"/>
    </source>
</evidence>
<feature type="region of interest" description="Disordered" evidence="1">
    <location>
        <begin position="25"/>
        <end position="59"/>
    </location>
</feature>